<dbReference type="STRING" id="35814.BBB42_14640"/>
<keyword evidence="3" id="KW-0804">Transcription</keyword>
<keyword evidence="1" id="KW-0805">Transcription regulation</keyword>
<accession>A0A158M045</accession>
<dbReference type="GO" id="GO:0043565">
    <property type="term" value="F:sequence-specific DNA binding"/>
    <property type="evidence" value="ECO:0007669"/>
    <property type="project" value="InterPro"/>
</dbReference>
<protein>
    <submittedName>
        <fullName evidence="5">DNA-binding helix-turn-helix protein</fullName>
    </submittedName>
</protein>
<dbReference type="InterPro" id="IPR018062">
    <property type="entry name" value="HTH_AraC-typ_CS"/>
</dbReference>
<dbReference type="Proteomes" id="UP000026682">
    <property type="component" value="Unassembled WGS sequence"/>
</dbReference>
<dbReference type="SMART" id="SM00342">
    <property type="entry name" value="HTH_ARAC"/>
    <property type="match status" value="1"/>
</dbReference>
<organism evidence="5 6">
    <name type="scientific">Bordetella holmesii CDC-H585-BH</name>
    <dbReference type="NCBI Taxonomy" id="1331206"/>
    <lineage>
        <taxon>Bacteria</taxon>
        <taxon>Pseudomonadati</taxon>
        <taxon>Pseudomonadota</taxon>
        <taxon>Betaproteobacteria</taxon>
        <taxon>Burkholderiales</taxon>
        <taxon>Alcaligenaceae</taxon>
        <taxon>Bordetella</taxon>
    </lineage>
</organism>
<evidence type="ECO:0000256" key="3">
    <source>
        <dbReference type="ARBA" id="ARBA00023163"/>
    </source>
</evidence>
<gene>
    <name evidence="5" type="ORF">L497_2318</name>
</gene>
<dbReference type="CDD" id="cd06124">
    <property type="entry name" value="cupin_NimR-like_N"/>
    <property type="match status" value="1"/>
</dbReference>
<reference evidence="5 6" key="1">
    <citation type="submission" date="2014-03" db="EMBL/GenBank/DDBJ databases">
        <title>Genome sequence of Bordetella holmseii.</title>
        <authorList>
            <person name="Harvill E."/>
            <person name="Goodfield L.L."/>
            <person name="Ivanov Y."/>
            <person name="Meyer J.A."/>
            <person name="Newth C."/>
            <person name="Cassiday P."/>
            <person name="Tondella M.L."/>
            <person name="Liao P."/>
            <person name="Zimmerman J."/>
            <person name="Meert K."/>
            <person name="Wessel D."/>
            <person name="Berger J."/>
            <person name="Dean J.M."/>
            <person name="Holubkov R."/>
            <person name="Burr J."/>
            <person name="Liu T."/>
            <person name="Brinkac L.M."/>
            <person name="Sanka R."/>
            <person name="Kim M."/>
            <person name="Losada L."/>
        </authorList>
    </citation>
    <scope>NUCLEOTIDE SEQUENCE [LARGE SCALE GENOMIC DNA]</scope>
    <source>
        <strain evidence="5 6">CDC-H585-BH</strain>
    </source>
</reference>
<dbReference type="GeneID" id="93118938"/>
<dbReference type="AlphaFoldDB" id="A0A158M045"/>
<dbReference type="PANTHER" id="PTHR11019">
    <property type="entry name" value="HTH-TYPE TRANSCRIPTIONAL REGULATOR NIMR"/>
    <property type="match status" value="1"/>
</dbReference>
<dbReference type="PANTHER" id="PTHR11019:SF159">
    <property type="entry name" value="TRANSCRIPTIONAL REGULATOR-RELATED"/>
    <property type="match status" value="1"/>
</dbReference>
<dbReference type="InterPro" id="IPR011051">
    <property type="entry name" value="RmlC_Cupin_sf"/>
</dbReference>
<proteinExistence type="predicted"/>
<dbReference type="PATRIC" id="fig|1331206.3.peg.3355"/>
<dbReference type="InterPro" id="IPR014710">
    <property type="entry name" value="RmlC-like_jellyroll"/>
</dbReference>
<keyword evidence="2 5" id="KW-0238">DNA-binding</keyword>
<comment type="caution">
    <text evidence="5">The sequence shown here is derived from an EMBL/GenBank/DDBJ whole genome shotgun (WGS) entry which is preliminary data.</text>
</comment>
<dbReference type="PROSITE" id="PS01124">
    <property type="entry name" value="HTH_ARAC_FAMILY_2"/>
    <property type="match status" value="1"/>
</dbReference>
<dbReference type="Gene3D" id="2.60.120.10">
    <property type="entry name" value="Jelly Rolls"/>
    <property type="match status" value="1"/>
</dbReference>
<dbReference type="SUPFAM" id="SSF46689">
    <property type="entry name" value="Homeodomain-like"/>
    <property type="match status" value="1"/>
</dbReference>
<dbReference type="GO" id="GO:0003700">
    <property type="term" value="F:DNA-binding transcription factor activity"/>
    <property type="evidence" value="ECO:0007669"/>
    <property type="project" value="InterPro"/>
</dbReference>
<evidence type="ECO:0000313" key="6">
    <source>
        <dbReference type="Proteomes" id="UP000026682"/>
    </source>
</evidence>
<feature type="domain" description="HTH araC/xylS-type" evidence="4">
    <location>
        <begin position="178"/>
        <end position="255"/>
    </location>
</feature>
<dbReference type="InterPro" id="IPR018060">
    <property type="entry name" value="HTH_AraC"/>
</dbReference>
<dbReference type="Gene3D" id="1.10.10.60">
    <property type="entry name" value="Homeodomain-like"/>
    <property type="match status" value="1"/>
</dbReference>
<evidence type="ECO:0000256" key="1">
    <source>
        <dbReference type="ARBA" id="ARBA00023015"/>
    </source>
</evidence>
<evidence type="ECO:0000259" key="4">
    <source>
        <dbReference type="PROSITE" id="PS01124"/>
    </source>
</evidence>
<dbReference type="SUPFAM" id="SSF51182">
    <property type="entry name" value="RmlC-like cupins"/>
    <property type="match status" value="1"/>
</dbReference>
<name>A0A158M045_9BORD</name>
<evidence type="ECO:0000313" key="5">
    <source>
        <dbReference type="EMBL" id="KAK87263.1"/>
    </source>
</evidence>
<sequence>MRNIGIAPIEATDRAVLAIGTYYPDGLLLDWHCHRRAQLLYGATGLMQVAAGKGAWVVPSGQALWIPAGVEHRVRMLGVSTRSVYIEPERAPRPTHACEVLEVSPLLRQLLLEAVDMPLRYDERGRDGALVALLLHEVARAPSLPLHIPLPQDDPQFNDACLAFMRAPRIDERPADWARRLALSERTLLRRFRRATGMSFAQWRQRACLGQALAELARGVGVTTVALDLGYESPAAFSTMVRRVLGRPPSSLVRGARPFVAGHPEAGFL</sequence>
<dbReference type="Pfam" id="PF12833">
    <property type="entry name" value="HTH_18"/>
    <property type="match status" value="1"/>
</dbReference>
<dbReference type="RefSeq" id="WP_005015783.1">
    <property type="nucleotide sequence ID" value="NZ_JFZZ01000138.1"/>
</dbReference>
<dbReference type="Pfam" id="PF02311">
    <property type="entry name" value="AraC_binding"/>
    <property type="match status" value="1"/>
</dbReference>
<dbReference type="InterPro" id="IPR009057">
    <property type="entry name" value="Homeodomain-like_sf"/>
</dbReference>
<dbReference type="PROSITE" id="PS00041">
    <property type="entry name" value="HTH_ARAC_FAMILY_1"/>
    <property type="match status" value="1"/>
</dbReference>
<evidence type="ECO:0000256" key="2">
    <source>
        <dbReference type="ARBA" id="ARBA00023125"/>
    </source>
</evidence>
<dbReference type="EMBL" id="JFZZ01000138">
    <property type="protein sequence ID" value="KAK87263.1"/>
    <property type="molecule type" value="Genomic_DNA"/>
</dbReference>
<dbReference type="InterPro" id="IPR003313">
    <property type="entry name" value="AraC-bd"/>
</dbReference>